<feature type="non-terminal residue" evidence="1">
    <location>
        <position position="1"/>
    </location>
</feature>
<evidence type="ECO:0000313" key="1">
    <source>
        <dbReference type="EMBL" id="KON30328.1"/>
    </source>
</evidence>
<dbReference type="AlphaFoldDB" id="A0A0M0BP44"/>
<dbReference type="InterPro" id="IPR029044">
    <property type="entry name" value="Nucleotide-diphossugar_trans"/>
</dbReference>
<dbReference type="Gene3D" id="3.90.550.10">
    <property type="entry name" value="Spore Coat Polysaccharide Biosynthesis Protein SpsA, Chain A"/>
    <property type="match status" value="1"/>
</dbReference>
<proteinExistence type="predicted"/>
<reference evidence="1 2" key="1">
    <citation type="submission" date="2015-06" db="EMBL/GenBank/DDBJ databases">
        <title>New insights into the roles of widespread benthic archaea in carbon and nitrogen cycling.</title>
        <authorList>
            <person name="Lazar C.S."/>
            <person name="Baker B.J."/>
            <person name="Seitz K.W."/>
            <person name="Hyde A.S."/>
            <person name="Dick G.J."/>
            <person name="Hinrichs K.-U."/>
            <person name="Teske A.P."/>
        </authorList>
    </citation>
    <scope>NUCLEOTIDE SEQUENCE [LARGE SCALE GENOMIC DNA]</scope>
    <source>
        <strain evidence="1">DG-45</strain>
    </source>
</reference>
<sequence>IRFVHNPFYRTGNASSLLSAEGALRGEESFLLAMSDHIFERKIVESAIDRYTGEPLLCVDEKPTYAVDIDDATKVLVNEDGYIEDIGKAIPVWTAIDTGVFHLNTDLFRIVRGGAPAVVSDCIKILAERSRLMACDVSGSMWFDVDTMEDLELAERVMDEWG</sequence>
<dbReference type="Proteomes" id="UP000037210">
    <property type="component" value="Unassembled WGS sequence"/>
</dbReference>
<evidence type="ECO:0008006" key="3">
    <source>
        <dbReference type="Google" id="ProtNLM"/>
    </source>
</evidence>
<dbReference type="SUPFAM" id="SSF53448">
    <property type="entry name" value="Nucleotide-diphospho-sugar transferases"/>
    <property type="match status" value="1"/>
</dbReference>
<dbReference type="EMBL" id="LFWZ01000034">
    <property type="protein sequence ID" value="KON30328.1"/>
    <property type="molecule type" value="Genomic_DNA"/>
</dbReference>
<organism evidence="1 2">
    <name type="scientific">miscellaneous Crenarchaeota group-15 archaeon DG-45</name>
    <dbReference type="NCBI Taxonomy" id="1685127"/>
    <lineage>
        <taxon>Archaea</taxon>
        <taxon>Candidatus Bathyarchaeota</taxon>
        <taxon>MCG-15</taxon>
    </lineage>
</organism>
<protein>
    <recommendedName>
        <fullName evidence="3">Nucleotidyl transferase domain-containing protein</fullName>
    </recommendedName>
</protein>
<evidence type="ECO:0000313" key="2">
    <source>
        <dbReference type="Proteomes" id="UP000037210"/>
    </source>
</evidence>
<gene>
    <name evidence="1" type="ORF">AC482_04170</name>
</gene>
<comment type="caution">
    <text evidence="1">The sequence shown here is derived from an EMBL/GenBank/DDBJ whole genome shotgun (WGS) entry which is preliminary data.</text>
</comment>
<accession>A0A0M0BP44</accession>
<name>A0A0M0BP44_9ARCH</name>